<reference evidence="6 7" key="1">
    <citation type="submission" date="2024-08" db="EMBL/GenBank/DDBJ databases">
        <authorList>
            <person name="Cucini C."/>
            <person name="Frati F."/>
        </authorList>
    </citation>
    <scope>NUCLEOTIDE SEQUENCE [LARGE SCALE GENOMIC DNA]</scope>
</reference>
<keyword evidence="7" id="KW-1185">Reference proteome</keyword>
<evidence type="ECO:0000259" key="5">
    <source>
        <dbReference type="PROSITE" id="PS51184"/>
    </source>
</evidence>
<protein>
    <recommendedName>
        <fullName evidence="5">JmjC domain-containing protein</fullName>
    </recommendedName>
</protein>
<organism evidence="6 7">
    <name type="scientific">Orchesella dallaii</name>
    <dbReference type="NCBI Taxonomy" id="48710"/>
    <lineage>
        <taxon>Eukaryota</taxon>
        <taxon>Metazoa</taxon>
        <taxon>Ecdysozoa</taxon>
        <taxon>Arthropoda</taxon>
        <taxon>Hexapoda</taxon>
        <taxon>Collembola</taxon>
        <taxon>Entomobryomorpha</taxon>
        <taxon>Entomobryoidea</taxon>
        <taxon>Orchesellidae</taxon>
        <taxon>Orchesellinae</taxon>
        <taxon>Orchesella</taxon>
    </lineage>
</organism>
<feature type="region of interest" description="Disordered" evidence="4">
    <location>
        <begin position="409"/>
        <end position="450"/>
    </location>
</feature>
<comment type="subcellular location">
    <subcellularLocation>
        <location evidence="1">Cytoplasm</location>
    </subcellularLocation>
</comment>
<dbReference type="InterPro" id="IPR003347">
    <property type="entry name" value="JmjC_dom"/>
</dbReference>
<dbReference type="EMBL" id="CAXLJM020000151">
    <property type="protein sequence ID" value="CAL8143235.1"/>
    <property type="molecule type" value="Genomic_DNA"/>
</dbReference>
<dbReference type="InterPro" id="IPR041667">
    <property type="entry name" value="Cupin_8"/>
</dbReference>
<keyword evidence="2" id="KW-0963">Cytoplasm</keyword>
<evidence type="ECO:0000256" key="3">
    <source>
        <dbReference type="ARBA" id="ARBA00037342"/>
    </source>
</evidence>
<gene>
    <name evidence="6" type="ORF">ODALV1_LOCUS29380</name>
</gene>
<evidence type="ECO:0000313" key="6">
    <source>
        <dbReference type="EMBL" id="CAL8143235.1"/>
    </source>
</evidence>
<dbReference type="Pfam" id="PF13621">
    <property type="entry name" value="Cupin_8"/>
    <property type="match status" value="1"/>
</dbReference>
<name>A0ABP1S3J2_9HEXA</name>
<comment type="function">
    <text evidence="3">May play a role in cellular stress response.</text>
</comment>
<dbReference type="PROSITE" id="PS51184">
    <property type="entry name" value="JMJC"/>
    <property type="match status" value="1"/>
</dbReference>
<dbReference type="PANTHER" id="PTHR12461">
    <property type="entry name" value="HYPOXIA-INDUCIBLE FACTOR 1 ALPHA INHIBITOR-RELATED"/>
    <property type="match status" value="1"/>
</dbReference>
<dbReference type="Proteomes" id="UP001642540">
    <property type="component" value="Unassembled WGS sequence"/>
</dbReference>
<proteinExistence type="predicted"/>
<accession>A0ABP1S3J2</accession>
<evidence type="ECO:0000256" key="4">
    <source>
        <dbReference type="SAM" id="MobiDB-lite"/>
    </source>
</evidence>
<feature type="compositionally biased region" description="Polar residues" evidence="4">
    <location>
        <begin position="414"/>
        <end position="433"/>
    </location>
</feature>
<comment type="caution">
    <text evidence="6">The sequence shown here is derived from an EMBL/GenBank/DDBJ whole genome shotgun (WGS) entry which is preliminary data.</text>
</comment>
<evidence type="ECO:0000313" key="7">
    <source>
        <dbReference type="Proteomes" id="UP001642540"/>
    </source>
</evidence>
<dbReference type="Gene3D" id="2.60.120.650">
    <property type="entry name" value="Cupin"/>
    <property type="match status" value="1"/>
</dbReference>
<dbReference type="SUPFAM" id="SSF51197">
    <property type="entry name" value="Clavaminate synthase-like"/>
    <property type="match status" value="1"/>
</dbReference>
<evidence type="ECO:0000256" key="1">
    <source>
        <dbReference type="ARBA" id="ARBA00004496"/>
    </source>
</evidence>
<feature type="domain" description="JmjC" evidence="5">
    <location>
        <begin position="123"/>
        <end position="307"/>
    </location>
</feature>
<sequence length="480" mass="54995">MDDSAKHLPLRKISGDLTSIGRTPFVSSKFSDCLRELILQDKIGEPLVFRKIHEDWAPCKWTLGDWGDIFRDEKLSVRYGRQKWDKSNPQWESLCGNLEITWTKLIEWIRGEYNLPIPNSSTQDIWMYYDYKYLPEVIHLKSESEKDFLKLIYLSENLKKKFCWSNLGFHDRNGDHSTLWIGTSGSYTNTHYDTYSCNLVCQVYGKKTWLVFPPCDTEHLQPTRVPYEESSVYSQINIASSKQIQNNISAIKKCSPRRITLEPGDCLYLPPKWWHFVKSEDFSISVNTWIELPSDHFTRVEEAVLRAVVSSFVNSTVPSTADKVLNPNEMDLTEIGEKDTEDTLRVASKAFFDYEESISQSSSEKSAKQLEPQGLQIKKPRLSLEEISLEKLMEYSSVSVEKLPPFKLEEEASGPSTEATGEPSSSQLPSNVDCNHEAPPKGSPTPTYFEDVLNAVGHPDVLKQIAQRFLHNVKQRNSTD</sequence>
<dbReference type="PANTHER" id="PTHR12461:SF43">
    <property type="entry name" value="HSPB1-ASSOCIATED PROTEIN 1"/>
    <property type="match status" value="1"/>
</dbReference>
<evidence type="ECO:0000256" key="2">
    <source>
        <dbReference type="ARBA" id="ARBA00022490"/>
    </source>
</evidence>
<dbReference type="SMART" id="SM00558">
    <property type="entry name" value="JmjC"/>
    <property type="match status" value="1"/>
</dbReference>